<evidence type="ECO:0000313" key="4">
    <source>
        <dbReference type="Proteomes" id="UP000253551"/>
    </source>
</evidence>
<dbReference type="InterPro" id="IPR046896">
    <property type="entry name" value="Cup1-like_N"/>
</dbReference>
<keyword evidence="4" id="KW-1185">Reference proteome</keyword>
<evidence type="ECO:0000256" key="1">
    <source>
        <dbReference type="SAM" id="Coils"/>
    </source>
</evidence>
<keyword evidence="1" id="KW-0175">Coiled coil</keyword>
<feature type="coiled-coil region" evidence="1">
    <location>
        <begin position="52"/>
        <end position="79"/>
    </location>
</feature>
<dbReference type="CDD" id="cd20273">
    <property type="entry name" value="Complex1_LYR_unchar"/>
    <property type="match status" value="1"/>
</dbReference>
<dbReference type="EMBL" id="PJQM01005118">
    <property type="protein sequence ID" value="RCH82383.1"/>
    <property type="molecule type" value="Genomic_DNA"/>
</dbReference>
<sequence>GLFMLPGHTLYIKSLYKRILVEASYFFDDRTRLFIQTRTKKSFRNYRDCQDLERIKYKIKEARKRLHRLERANRGNQKDALKVLEEAYGRTGKTRHALLYPYLHCYGPLDGVQPTPLVPHVPRTAPPPPLCPALRVLVTHHLNKRLEPILPEPQFKPLHPGRKANLLWRYRSMLLSRIQLPLPFEILVEIESKAGASVTHPLAAAVRGTGGPIWAFYQCLKHDMVMSHLDPHVKLPPPLSSQLRRTQPLTSSPYSTHTPLLIEPMEPLLKEPVEYDARKRKRLYRKLLRQIPLITKFEPNELWKQGMQYQVSASFWVPKAVNEILKDIPTQQVIDSTIKKKRK</sequence>
<feature type="non-terminal residue" evidence="3">
    <location>
        <position position="1"/>
    </location>
</feature>
<gene>
    <name evidence="3" type="ORF">CU098_002634</name>
</gene>
<reference evidence="3 4" key="1">
    <citation type="journal article" date="2018" name="G3 (Bethesda)">
        <title>Phylogenetic and Phylogenomic Definition of Rhizopus Species.</title>
        <authorList>
            <person name="Gryganskyi A.P."/>
            <person name="Golan J."/>
            <person name="Dolatabadi S."/>
            <person name="Mondo S."/>
            <person name="Robb S."/>
            <person name="Idnurm A."/>
            <person name="Muszewska A."/>
            <person name="Steczkiewicz K."/>
            <person name="Masonjones S."/>
            <person name="Liao H.L."/>
            <person name="Gajdeczka M.T."/>
            <person name="Anike F."/>
            <person name="Vuek A."/>
            <person name="Anishchenko I.M."/>
            <person name="Voigt K."/>
            <person name="de Hoog G.S."/>
            <person name="Smith M.E."/>
            <person name="Heitman J."/>
            <person name="Vilgalys R."/>
            <person name="Stajich J.E."/>
        </authorList>
    </citation>
    <scope>NUCLEOTIDE SEQUENCE [LARGE SCALE GENOMIC DNA]</scope>
    <source>
        <strain evidence="3 4">LSU 92-RS-03</strain>
    </source>
</reference>
<evidence type="ECO:0000259" key="2">
    <source>
        <dbReference type="Pfam" id="PF20263"/>
    </source>
</evidence>
<protein>
    <recommendedName>
        <fullName evidence="2">LYR motif-containing protein Cup1-like N-terminal domain-containing protein</fullName>
    </recommendedName>
</protein>
<dbReference type="AlphaFoldDB" id="A0A367IXE8"/>
<dbReference type="OrthoDB" id="5521299at2759"/>
<feature type="domain" description="LYR motif-containing protein Cup1-like N-terminal" evidence="2">
    <location>
        <begin position="15"/>
        <end position="99"/>
    </location>
</feature>
<evidence type="ECO:0000313" key="3">
    <source>
        <dbReference type="EMBL" id="RCH82383.1"/>
    </source>
</evidence>
<dbReference type="Proteomes" id="UP000253551">
    <property type="component" value="Unassembled WGS sequence"/>
</dbReference>
<proteinExistence type="predicted"/>
<organism evidence="3 4">
    <name type="scientific">Rhizopus stolonifer</name>
    <name type="common">Rhizopus nigricans</name>
    <dbReference type="NCBI Taxonomy" id="4846"/>
    <lineage>
        <taxon>Eukaryota</taxon>
        <taxon>Fungi</taxon>
        <taxon>Fungi incertae sedis</taxon>
        <taxon>Mucoromycota</taxon>
        <taxon>Mucoromycotina</taxon>
        <taxon>Mucoromycetes</taxon>
        <taxon>Mucorales</taxon>
        <taxon>Mucorineae</taxon>
        <taxon>Rhizopodaceae</taxon>
        <taxon>Rhizopus</taxon>
    </lineage>
</organism>
<accession>A0A367IXE8</accession>
<name>A0A367IXE8_RHIST</name>
<dbReference type="Pfam" id="PF20263">
    <property type="entry name" value="LYRM2-like"/>
    <property type="match status" value="1"/>
</dbReference>
<comment type="caution">
    <text evidence="3">The sequence shown here is derived from an EMBL/GenBank/DDBJ whole genome shotgun (WGS) entry which is preliminary data.</text>
</comment>